<organism evidence="2 3">
    <name type="scientific">Allacma fusca</name>
    <dbReference type="NCBI Taxonomy" id="39272"/>
    <lineage>
        <taxon>Eukaryota</taxon>
        <taxon>Metazoa</taxon>
        <taxon>Ecdysozoa</taxon>
        <taxon>Arthropoda</taxon>
        <taxon>Hexapoda</taxon>
        <taxon>Collembola</taxon>
        <taxon>Symphypleona</taxon>
        <taxon>Sminthuridae</taxon>
        <taxon>Allacma</taxon>
    </lineage>
</organism>
<protein>
    <submittedName>
        <fullName evidence="2">Uncharacterized protein</fullName>
    </submittedName>
</protein>
<evidence type="ECO:0000313" key="3">
    <source>
        <dbReference type="Proteomes" id="UP000708208"/>
    </source>
</evidence>
<gene>
    <name evidence="2" type="ORF">AFUS01_LOCUS17531</name>
</gene>
<name>A0A8J2JXM0_9HEXA</name>
<reference evidence="2" key="1">
    <citation type="submission" date="2021-06" db="EMBL/GenBank/DDBJ databases">
        <authorList>
            <person name="Hodson N. C."/>
            <person name="Mongue J. A."/>
            <person name="Jaron S. K."/>
        </authorList>
    </citation>
    <scope>NUCLEOTIDE SEQUENCE</scope>
</reference>
<dbReference type="EMBL" id="CAJVCH010168385">
    <property type="protein sequence ID" value="CAG7728775.1"/>
    <property type="molecule type" value="Genomic_DNA"/>
</dbReference>
<comment type="caution">
    <text evidence="2">The sequence shown here is derived from an EMBL/GenBank/DDBJ whole genome shotgun (WGS) entry which is preliminary data.</text>
</comment>
<dbReference type="AlphaFoldDB" id="A0A8J2JXM0"/>
<sequence>MLGKISSGKDRGCFGFGDDNQRSDQVRQSMPNANANLSGIIYVWGSTSFPESPNQSLSSSHRIGPLPTKRNWDFYPAYRKWVSLTVSVGHQGRQ</sequence>
<evidence type="ECO:0000256" key="1">
    <source>
        <dbReference type="SAM" id="MobiDB-lite"/>
    </source>
</evidence>
<evidence type="ECO:0000313" key="2">
    <source>
        <dbReference type="EMBL" id="CAG7728775.1"/>
    </source>
</evidence>
<proteinExistence type="predicted"/>
<accession>A0A8J2JXM0</accession>
<dbReference type="Proteomes" id="UP000708208">
    <property type="component" value="Unassembled WGS sequence"/>
</dbReference>
<feature type="region of interest" description="Disordered" evidence="1">
    <location>
        <begin position="1"/>
        <end position="28"/>
    </location>
</feature>
<keyword evidence="3" id="KW-1185">Reference proteome</keyword>